<gene>
    <name evidence="2" type="ORF">LCGC14_1675870</name>
</gene>
<dbReference type="EMBL" id="LAZR01014453">
    <property type="protein sequence ID" value="KKM17432.1"/>
    <property type="molecule type" value="Genomic_DNA"/>
</dbReference>
<proteinExistence type="predicted"/>
<reference evidence="2" key="1">
    <citation type="journal article" date="2015" name="Nature">
        <title>Complex archaea that bridge the gap between prokaryotes and eukaryotes.</title>
        <authorList>
            <person name="Spang A."/>
            <person name="Saw J.H."/>
            <person name="Jorgensen S.L."/>
            <person name="Zaremba-Niedzwiedzka K."/>
            <person name="Martijn J."/>
            <person name="Lind A.E."/>
            <person name="van Eijk R."/>
            <person name="Schleper C."/>
            <person name="Guy L."/>
            <person name="Ettema T.J."/>
        </authorList>
    </citation>
    <scope>NUCLEOTIDE SEQUENCE</scope>
</reference>
<protein>
    <submittedName>
        <fullName evidence="2">Uncharacterized protein</fullName>
    </submittedName>
</protein>
<organism evidence="2">
    <name type="scientific">marine sediment metagenome</name>
    <dbReference type="NCBI Taxonomy" id="412755"/>
    <lineage>
        <taxon>unclassified sequences</taxon>
        <taxon>metagenomes</taxon>
        <taxon>ecological metagenomes</taxon>
    </lineage>
</organism>
<feature type="coiled-coil region" evidence="1">
    <location>
        <begin position="34"/>
        <end position="61"/>
    </location>
</feature>
<dbReference type="AlphaFoldDB" id="A0A0F9HQR0"/>
<comment type="caution">
    <text evidence="2">The sequence shown here is derived from an EMBL/GenBank/DDBJ whole genome shotgun (WGS) entry which is preliminary data.</text>
</comment>
<name>A0A0F9HQR0_9ZZZZ</name>
<keyword evidence="1" id="KW-0175">Coiled coil</keyword>
<accession>A0A0F9HQR0</accession>
<sequence>MSERKLAAERIKQIKTALFNTPVPPGFYWLERTAREALVDLEVLEAEVERLRGVIKKAHRMLDAGSPTMACDDELCPHDPENCAYAYLRDEIEAQAALDKPNG</sequence>
<evidence type="ECO:0000256" key="1">
    <source>
        <dbReference type="SAM" id="Coils"/>
    </source>
</evidence>
<evidence type="ECO:0000313" key="2">
    <source>
        <dbReference type="EMBL" id="KKM17432.1"/>
    </source>
</evidence>